<protein>
    <recommendedName>
        <fullName evidence="1">Reverse transcriptase/retrotransposon-derived protein RNase H-like domain-containing protein</fullName>
    </recommendedName>
</protein>
<evidence type="ECO:0000259" key="1">
    <source>
        <dbReference type="Pfam" id="PF17919"/>
    </source>
</evidence>
<evidence type="ECO:0000313" key="2">
    <source>
        <dbReference type="Ensembl" id="ENSMAMP00000007691.2"/>
    </source>
</evidence>
<evidence type="ECO:0000313" key="3">
    <source>
        <dbReference type="Proteomes" id="UP000261640"/>
    </source>
</evidence>
<proteinExistence type="predicted"/>
<dbReference type="Proteomes" id="UP000261640">
    <property type="component" value="Unplaced"/>
</dbReference>
<dbReference type="PANTHER" id="PTHR33064">
    <property type="entry name" value="POL PROTEIN"/>
    <property type="match status" value="1"/>
</dbReference>
<dbReference type="PANTHER" id="PTHR33064:SF37">
    <property type="entry name" value="RIBONUCLEASE H"/>
    <property type="match status" value="1"/>
</dbReference>
<reference evidence="2" key="1">
    <citation type="submission" date="2025-08" db="UniProtKB">
        <authorList>
            <consortium name="Ensembl"/>
        </authorList>
    </citation>
    <scope>IDENTIFICATION</scope>
</reference>
<reference evidence="2" key="2">
    <citation type="submission" date="2025-09" db="UniProtKB">
        <authorList>
            <consortium name="Ensembl"/>
        </authorList>
    </citation>
    <scope>IDENTIFICATION</scope>
</reference>
<dbReference type="InParanoid" id="A0A3Q3LDB1"/>
<feature type="domain" description="Reverse transcriptase/retrotransposon-derived protein RNase H-like" evidence="1">
    <location>
        <begin position="27"/>
        <end position="115"/>
    </location>
</feature>
<dbReference type="SUPFAM" id="SSF56672">
    <property type="entry name" value="DNA/RNA polymerases"/>
    <property type="match status" value="1"/>
</dbReference>
<dbReference type="GeneTree" id="ENSGT00980000198749"/>
<dbReference type="InterPro" id="IPR051320">
    <property type="entry name" value="Viral_Replic_Matur_Polypro"/>
</dbReference>
<dbReference type="Ensembl" id="ENSMAMT00000007904.2">
    <property type="protein sequence ID" value="ENSMAMP00000007691.2"/>
    <property type="gene ID" value="ENSMAMG00000005248.2"/>
</dbReference>
<dbReference type="STRING" id="205130.ENSMAMP00000007691"/>
<name>A0A3Q3LDB1_9TELE</name>
<dbReference type="Pfam" id="PF17919">
    <property type="entry name" value="RT_RNaseH_2"/>
    <property type="match status" value="1"/>
</dbReference>
<dbReference type="InterPro" id="IPR043502">
    <property type="entry name" value="DNA/RNA_pol_sf"/>
</dbReference>
<organism evidence="2 3">
    <name type="scientific">Mastacembelus armatus</name>
    <name type="common">zig-zag eel</name>
    <dbReference type="NCBI Taxonomy" id="205130"/>
    <lineage>
        <taxon>Eukaryota</taxon>
        <taxon>Metazoa</taxon>
        <taxon>Chordata</taxon>
        <taxon>Craniata</taxon>
        <taxon>Vertebrata</taxon>
        <taxon>Euteleostomi</taxon>
        <taxon>Actinopterygii</taxon>
        <taxon>Neopterygii</taxon>
        <taxon>Teleostei</taxon>
        <taxon>Neoteleostei</taxon>
        <taxon>Acanthomorphata</taxon>
        <taxon>Anabantaria</taxon>
        <taxon>Synbranchiformes</taxon>
        <taxon>Mastacembelidae</taxon>
        <taxon>Mastacembelus</taxon>
    </lineage>
</organism>
<dbReference type="Gene3D" id="3.10.20.370">
    <property type="match status" value="1"/>
</dbReference>
<keyword evidence="3" id="KW-1185">Reference proteome</keyword>
<sequence length="122" mass="13708">TLDWVPRIPLLKLIYETPMAAYEKIKWNEQADKAFENLKKALTSTSVLGLPNYTKPFIQTVDCKNVHITSVLTQPYGDRPIAYYSTHLEPIVRAMPVCIQAVIAASMAVQASASIMLFHPLF</sequence>
<dbReference type="InterPro" id="IPR041577">
    <property type="entry name" value="RT_RNaseH_2"/>
</dbReference>
<accession>A0A3Q3LDB1</accession>
<dbReference type="AlphaFoldDB" id="A0A3Q3LDB1"/>